<feature type="domain" description="RCK N-terminal" evidence="22">
    <location>
        <begin position="378"/>
        <end position="520"/>
    </location>
</feature>
<feature type="transmembrane region" description="Helical" evidence="21">
    <location>
        <begin position="144"/>
        <end position="162"/>
    </location>
</feature>
<keyword evidence="8" id="KW-0631">Potassium channel</keyword>
<organism evidence="23 24">
    <name type="scientific">Electrophorus voltai</name>
    <dbReference type="NCBI Taxonomy" id="2609070"/>
    <lineage>
        <taxon>Eukaryota</taxon>
        <taxon>Metazoa</taxon>
        <taxon>Chordata</taxon>
        <taxon>Craniata</taxon>
        <taxon>Vertebrata</taxon>
        <taxon>Euteleostomi</taxon>
        <taxon>Actinopterygii</taxon>
        <taxon>Neopterygii</taxon>
        <taxon>Teleostei</taxon>
        <taxon>Ostariophysi</taxon>
        <taxon>Gymnotiformes</taxon>
        <taxon>Gymnotoidei</taxon>
        <taxon>Gymnotidae</taxon>
        <taxon>Electrophorus</taxon>
    </lineage>
</organism>
<comment type="subcellular location">
    <subcellularLocation>
        <location evidence="1">Cell membrane</location>
        <topology evidence="1">Multi-pass membrane protein</topology>
    </subcellularLocation>
</comment>
<keyword evidence="3" id="KW-0813">Transport</keyword>
<reference evidence="23" key="1">
    <citation type="submission" date="2023-03" db="EMBL/GenBank/DDBJ databases">
        <title>Electrophorus voltai genome.</title>
        <authorList>
            <person name="Bian C."/>
        </authorList>
    </citation>
    <scope>NUCLEOTIDE SEQUENCE</scope>
    <source>
        <strain evidence="23">CB-2022</strain>
        <tissue evidence="23">Muscle</tissue>
    </source>
</reference>
<keyword evidence="6 21" id="KW-0812">Transmembrane</keyword>
<feature type="domain" description="RCK N-terminal" evidence="22">
    <location>
        <begin position="3721"/>
        <end position="3863"/>
    </location>
</feature>
<feature type="domain" description="RCK N-terminal" evidence="22">
    <location>
        <begin position="1810"/>
        <end position="1956"/>
    </location>
</feature>
<feature type="domain" description="RCK N-terminal" evidence="22">
    <location>
        <begin position="4147"/>
        <end position="4291"/>
    </location>
</feature>
<dbReference type="Gene3D" id="1.10.287.70">
    <property type="match status" value="4"/>
</dbReference>
<evidence type="ECO:0000256" key="20">
    <source>
        <dbReference type="SAM" id="MobiDB-lite"/>
    </source>
</evidence>
<feature type="transmembrane region" description="Helical" evidence="21">
    <location>
        <begin position="2500"/>
        <end position="2517"/>
    </location>
</feature>
<dbReference type="PANTHER" id="PTHR10027:SF33">
    <property type="entry name" value="CALCIUM-ACTIVATED POTASSIUM CHANNEL SUBUNIT ALPHA-1-RELATED"/>
    <property type="match status" value="1"/>
</dbReference>
<evidence type="ECO:0000256" key="14">
    <source>
        <dbReference type="ARBA" id="ARBA00023065"/>
    </source>
</evidence>
<feature type="compositionally biased region" description="Polar residues" evidence="20">
    <location>
        <begin position="4092"/>
        <end position="4106"/>
    </location>
</feature>
<evidence type="ECO:0000256" key="16">
    <source>
        <dbReference type="ARBA" id="ARBA00023303"/>
    </source>
</evidence>
<dbReference type="FunFam" id="1.10.287.70:FF:000015">
    <property type="entry name" value="Calcium-activated potassium channel subunit alpha-1 isoform X7"/>
    <property type="match status" value="2"/>
</dbReference>
<evidence type="ECO:0000256" key="15">
    <source>
        <dbReference type="ARBA" id="ARBA00023136"/>
    </source>
</evidence>
<evidence type="ECO:0000259" key="22">
    <source>
        <dbReference type="PROSITE" id="PS51201"/>
    </source>
</evidence>
<dbReference type="InterPro" id="IPR047871">
    <property type="entry name" value="K_chnl_Slo-like"/>
</dbReference>
<dbReference type="FunFam" id="3.40.50.720:FF:000005">
    <property type="entry name" value="calcium-activated potassium channel subunit alpha-1 isoform X6"/>
    <property type="match status" value="4"/>
</dbReference>
<keyword evidence="7" id="KW-0479">Metal-binding</keyword>
<dbReference type="Gene3D" id="3.40.50.720">
    <property type="entry name" value="NAD(P)-binding Rossmann-like Domain"/>
    <property type="match status" value="6"/>
</dbReference>
<dbReference type="EMBL" id="JAROKS010000017">
    <property type="protein sequence ID" value="KAK1794178.1"/>
    <property type="molecule type" value="Genomic_DNA"/>
</dbReference>
<evidence type="ECO:0000256" key="1">
    <source>
        <dbReference type="ARBA" id="ARBA00004651"/>
    </source>
</evidence>
<dbReference type="Pfam" id="PF07885">
    <property type="entry name" value="Ion_trans_2"/>
    <property type="match status" value="2"/>
</dbReference>
<keyword evidence="15 21" id="KW-0472">Membrane</keyword>
<evidence type="ECO:0000256" key="2">
    <source>
        <dbReference type="ARBA" id="ARBA00008648"/>
    </source>
</evidence>
<feature type="region of interest" description="Disordered" evidence="20">
    <location>
        <begin position="4073"/>
        <end position="4110"/>
    </location>
</feature>
<feature type="transmembrane region" description="Helical" evidence="21">
    <location>
        <begin position="182"/>
        <end position="200"/>
    </location>
</feature>
<dbReference type="Pfam" id="PF03493">
    <property type="entry name" value="BK_channel_a"/>
    <property type="match status" value="4"/>
</dbReference>
<comment type="catalytic activity">
    <reaction evidence="19">
        <text>K(+)(in) = K(+)(out)</text>
        <dbReference type="Rhea" id="RHEA:29463"/>
        <dbReference type="ChEBI" id="CHEBI:29103"/>
    </reaction>
</comment>
<feature type="transmembrane region" description="Helical" evidence="21">
    <location>
        <begin position="54"/>
        <end position="75"/>
    </location>
</feature>
<evidence type="ECO:0000256" key="13">
    <source>
        <dbReference type="ARBA" id="ARBA00022989"/>
    </source>
</evidence>
<feature type="transmembrane region" description="Helical" evidence="21">
    <location>
        <begin position="1250"/>
        <end position="1268"/>
    </location>
</feature>
<keyword evidence="11" id="KW-0851">Voltage-gated channel</keyword>
<comment type="similarity">
    <text evidence="2">Belongs to the potassium channel family. Calcium-activated (TC 1.A.1.3) subfamily. KCa1.1/KCNMA1 sub-subfamily.</text>
</comment>
<feature type="transmembrane region" description="Helical" evidence="21">
    <location>
        <begin position="2433"/>
        <end position="2454"/>
    </location>
</feature>
<keyword evidence="24" id="KW-1185">Reference proteome</keyword>
<feature type="transmembrane region" description="Helical" evidence="21">
    <location>
        <begin position="207"/>
        <end position="229"/>
    </location>
</feature>
<dbReference type="GO" id="GO:0046872">
    <property type="term" value="F:metal ion binding"/>
    <property type="evidence" value="ECO:0007669"/>
    <property type="project" value="UniProtKB-KW"/>
</dbReference>
<evidence type="ECO:0000313" key="23">
    <source>
        <dbReference type="EMBL" id="KAK1794178.1"/>
    </source>
</evidence>
<dbReference type="SUPFAM" id="SSF51735">
    <property type="entry name" value="NAD(P)-binding Rossmann-fold domains"/>
    <property type="match status" value="4"/>
</dbReference>
<keyword evidence="14" id="KW-0406">Ion transport</keyword>
<dbReference type="InterPro" id="IPR048735">
    <property type="entry name" value="Slowpoke-like_C"/>
</dbReference>
<accession>A0AAD9DUZ7</accession>
<evidence type="ECO:0000256" key="3">
    <source>
        <dbReference type="ARBA" id="ARBA00022448"/>
    </source>
</evidence>
<feature type="transmembrane region" description="Helical" evidence="21">
    <location>
        <begin position="3588"/>
        <end position="3606"/>
    </location>
</feature>
<feature type="transmembrane region" description="Helical" evidence="21">
    <location>
        <begin position="1161"/>
        <end position="1183"/>
    </location>
</feature>
<feature type="domain" description="RCK N-terminal" evidence="22">
    <location>
        <begin position="752"/>
        <end position="893"/>
    </location>
</feature>
<name>A0AAD9DUZ7_9TELE</name>
<dbReference type="PROSITE" id="PS51201">
    <property type="entry name" value="RCK_N"/>
    <property type="match status" value="8"/>
</dbReference>
<evidence type="ECO:0000256" key="8">
    <source>
        <dbReference type="ARBA" id="ARBA00022826"/>
    </source>
</evidence>
<evidence type="ECO:0000256" key="21">
    <source>
        <dbReference type="SAM" id="Phobius"/>
    </source>
</evidence>
<evidence type="ECO:0000256" key="12">
    <source>
        <dbReference type="ARBA" id="ARBA00022958"/>
    </source>
</evidence>
<keyword evidence="4" id="KW-1003">Cell membrane</keyword>
<feature type="domain" description="RCK N-terminal" evidence="22">
    <location>
        <begin position="1414"/>
        <end position="1556"/>
    </location>
</feature>
<feature type="transmembrane region" description="Helical" evidence="21">
    <location>
        <begin position="2470"/>
        <end position="2488"/>
    </location>
</feature>
<dbReference type="InterPro" id="IPR003929">
    <property type="entry name" value="K_chnl_BK_asu"/>
</dbReference>
<dbReference type="InterPro" id="IPR013099">
    <property type="entry name" value="K_chnl_dom"/>
</dbReference>
<keyword evidence="13 21" id="KW-1133">Transmembrane helix</keyword>
<proteinExistence type="inferred from homology"/>
<evidence type="ECO:0000256" key="18">
    <source>
        <dbReference type="ARBA" id="ARBA00033447"/>
    </source>
</evidence>
<dbReference type="Pfam" id="PF21014">
    <property type="entry name" value="Slowpoke_C"/>
    <property type="match status" value="4"/>
</dbReference>
<protein>
    <recommendedName>
        <fullName evidence="17">BK channel</fullName>
    </recommendedName>
    <alternativeName>
        <fullName evidence="18">Slowpoke homolog</fullName>
    </alternativeName>
</protein>
<dbReference type="Pfam" id="PF22614">
    <property type="entry name" value="Slo-like_RCK"/>
    <property type="match status" value="8"/>
</dbReference>
<feature type="transmembrane region" description="Helical" evidence="21">
    <location>
        <begin position="3482"/>
        <end position="3500"/>
    </location>
</feature>
<evidence type="ECO:0000256" key="5">
    <source>
        <dbReference type="ARBA" id="ARBA00022538"/>
    </source>
</evidence>
<dbReference type="Pfam" id="PF00520">
    <property type="entry name" value="Ion_trans"/>
    <property type="match status" value="2"/>
</dbReference>
<sequence length="4393" mass="494104">MKPSEDGNFWHDTGEFLPRRFSKENTKKGRTLSKMEMLILYSPDIPCDESGQRMWWAFLIASLVTFFGGLFIILLGRTLRYIWSVCCECVMEQEPQHVSDPTEATDCPGEGKGEENVELTVDWTTSVKDWAGVMICAQNTTGRMLVVLVFILSIGGLIIYFINSSDPIESCPNFSTDYTLQVDMVFNIFFLLYFGLRFIAANDKLKFWLEVNSIVDFFTVPPIFVSMYLNRSWLGMRFLRALRLIQISEILQFLNVVKTRDSIKLVNLCSIFISTWLTGAGFIHLVENSGDPWKNFENSQSLSYGECLYLLMVTMSMVGYGDIYAKTDLGRIFMVFFILGGLCSKWEKAMFARYVPEIAAILLNRQKYGGTYNMTPGRKHIVVCGNINLESVSNFLKDFLHEDRDDVNVEIVFLHHIEPNLELEALLKRHFTQVVFLQGSVLNPYDLTRVKIELADACFIIANKYSSDPDAEDASNIMRVISIKNYNSNIRIITQMLQYHNKAHLLNIPSWNWREGDDAICLAELKLGFIAQSCLAQGLSTMLANLFSMRSSIQIEEEIWQKYYLEGVSQEMYTDYLSSSFVGLSFPEVCELCFVKLNLLLIAIEFKCDQRNANMMVNPGKNVKLQDKTLGIFIAGDAKEVKRASVYCKACHDNIQDPKLIKKCGCKRSQIDACVFAGEAESESILSSMKKQQNEGMRDSTYPFPQISRTPMNMMDDNMKKFDFTGMFHWCPPRDIEKAVLTRSEALMTVVSGHVVVCIFGDVNSAVMGLRNLVMPLRASNFHYHELKPIIFVGSLDYIRKEWDTLSNFPKVSILPGSPLSRANLRAVNINLCDMCVIISGNQNIEDDVSMQDKESILASLNIQSMQFEDTIGLFTNSHGKADRLQNSMCVIQDRRCGSSIPMITELVNDGNVQYLDQDDKDDPENELYLTQPFACGTAFAVSVLDSLMSATYFNDNILTLIRTLVTGGSTPELESLLAEENILRGGYSTPETLVKRDRCRVTQMTLCEGPFAELGEGGLYGDLFCKAIKMYNMLCFGIYRLLDMPRTTETECTKRFVITNPPYELELIPTDKVFGSARVRRRVVAEATKLDNRFGRASMSSKRSSVLPSEEGNLWPDTGDLLPRKMGKGSIKSGHKPKSEMEILILYSPDILCDESGQRMWWAFLAASLITFFGGLFIILLWRSLKYVWTVCCQFGNKEAQSIDKHTEGVSSLEDEDEVQDVEVQSDFMTLIKDWAEVMICAQNTTGRMLVVLVFILSIGGLVIYFIDSSEIAFFKSFTINTDVGHLTVFKYFTHWVENSGDPWENFENSQSLSYWECVYLLMVTMSTVGYGDIFAQTDLGRIFMVFFILSGLAMFARYVPEIADIMLNRQKYGGSYDLTPGKNGLFLITLHADVLVAHSSLQVYNPNPNPGLGHIVVCGNINLESVSNFLKDFLHEDRDDINVEIVFLHHIEPNLELEALFKRHFTKVVFFQGSVLEPFDLARVKIELADACFIIANKYSPDPDAEDASNIMRVISIKNYHSQIRIIAQMLQYHNKAHLLNIPSWNWREGDDAICLAELKLGFIAQSCMAQGLSTMLANLFSMRSSIQIEEEIWQKYYLEGVSQEMYTDYLSNAFVGLSFPEVCELCFVKLNLLLIAIEFKSDQINVNMMLNPGKNVKLQEKTLGIFFASDAKEVKRASVFCKACHGDISDPTLIKKCGCKQKEGSLQRKSQKTFLPINTARIETGGIESGSNGEAESESILSSMKKQQNEGIRDSTYPFPQISRQPTEVMDANVKRYDSTGMFHWCPQRDIEKAVLTHSEASMTVVSGHVVVCIFGDLNSAVMGLRNLVMPLRASNLHYHELKPIIFVGSLDYLKKEWDTLSNFPKVSILPGSPLSRANLRAVNLNLCDMCVILSSSVNTNNDASMQDKESILASLNIQSMRFEDTIGFLKANSHAGFTPPGMGHSSAENRSVHGLMRQSVTMGSNSSIITEIVNDDNVQYLDQDDDDDPDSELYLTQPFACGAAFTVSLLDSLMSATYFNDNILTLIRTLVTGGSTPELESLLAEENTLRGGNNTPETLAKRDRCRVTQVALCEGPFAELGEGGLYGDLFCRAMKTYNMLCFGIYRLLDMPRTTETECTKRFVITNPPYDLELIPTDMVFCLMHFDPAGSQPCTTLSHSSNKKNSANTGTCNSHPKSHKFATRMSREETEIEVLKLFRLSELEIQVVANQLLCGAIGSHNNEKAQSIDIPTEVAHDSNEDGEEEDQEVEVASDWMTSLKAWAGVMICAQNSTGRMLLTSQDLTHSLKEFGFSCFPCGLFIIPIGLWDSKVVLVFILSIGGLVIYLIDSSDPIESCPDFRTDFTLQVDMVFNIFFLVYFGLRFIAANDKLKFWLDLNSIVDFFTVPPVFLSMYLNRSWLGLRFLRALRLIQISEILQFLNILQTSDSIKLVNLCSVFLSTWLTGAGFIHLVENSGDPWENFENSQSLSYWECVYLIMVTMSTVGYGDLYAQTDLGRIFMVFFILGGLAMFAHYVPEIAALILNRQKYGGSYDLTPGKKHIVVCGNITLESVSNFLKDFLHEDRDDVNVEIVFLHHTEPNLELEALFKRHFTQVVFFQGSIQNPFDLARVKIELADACLIIANKYSSDPDAEDASNIMRVISIKNYNSNIRIITQMLQYHNKAHLLNIPSWNWREGDDAICLAELKLGFIAQSCLAQGLSTMLANLFSMRSSIQIEEEIWQKYYLEGVSQEMYTDYLSSSFVGLSFPEVCELCFVKLNLLLIAIEFKSHERNINMMINPGRHVKLQEKTLGIFIAGDAKEVKRASVYCKACHDDITDPKLIKKCGCKRQLIKSCSPHHHHNGFACFFFFLSLCREPLLVSSQPVDTMDDNVKRFDSTGMFHWCPSRDIDLAVLTRSEASMTVVSGHVVVCIFGDVNSAVMGLRNLVMPLRASNFHYHELKHIIFVGSLDYLKKEWDTLSNFPKVSILPGSPLSRANLRAVNINLCDMCVILSANQNTGDDTSMQDKESILGSLNIQSMRFEDTIGLLQANSHGFVPLGMDRSSFENSSVHGLMRQSVTMGSNILTELDKADRLQKSVCLIQDRSCGTSIPMITELVNDGNVQYLDQDDDDDPDTELYLTQPFACGAAFAVSVLDSLMSATYFNDNILTLIRTLVTGGSTPELESLLGEENTLRGGYSTPETLVKRDRCHVTQVALCEGPFAELGEGGLYGDLFCKAMKTYNMLCFGIYRLLDMPRTTETGCTKRFVITTPPYDLELIPTDKVFCLMQFDPTRGQFGNTLSHSSRSSYNSSKKTSASVGSCNSQPKCYEPCDNQKYSVRRERATDVVGVPRRILGHFLWRSIHHTVMENAQIFMDRLLPVRQQAALVLCIMYPRTLRVGSMTLDYSNDSDFGFAHNKSRSSLHVSAILPLTVTEVVMEPQRVSDPIEAANCTSERGGGKGQEVEVPPDWTTSVKDWAEVMICAQNTTGRVMHLSDHISGDSFHMLSCLSSLLFIIQSLLKKHKETDNVEDGRHSGWPRKLNAADEKHIKLISLQNRKMSSSAIGSELAETSGTQVVLVFILSIAELIIYFINSSDPIESCPDFSTDFTLQVDMVFNVFFLLYFGLRVRNHHIKNMQNLSKRSYEIHVASISYKVENSGDPWKNFENSQSLSYWECVYLLMVTMSTVGYGDIYAKTDIGRLFMVFFILSGLAMFARYVPEIAAIILNRQKYGGTYDLAPGKKHIVVCGNITLESVSNFLKDFLHEDRDDVNVEIVFLHHIEPNLELEALFKRHFTQVVFFQGSVLNPYDLARVKIELADACLIIANKYSPDPDAEDASNIMRVISIKNYNSKIRIITQMLQYHNKAHLLNIPSWNWREGDDAICLAELKLGFIAQSCLAQGLSTMLANLFSMRSSMQLEEEIWQKYYLEGVSQEMYTDYLSSSFVGLSFPEVCELCFVKLNLLLIAIEFKSGQRSVNLMINPGKNVKLQEKTLGIFIASDAKEVKRASVYCKACHDDISDPKLVKKCGCMQTKKAGIRRMRLMGCLDCNKGEHGCSCVSRSVHTSVEMPPHAFPLSSTSLPCDTPQVEYVGTGEAESDSPLSSKKKKKNEQLGESTNLSPQNSRQPLDTIDDSVKRYDSTGMFHWCPPRDIEKAVLTRSEAAMTVVTGHVVVCIFGDVNSAVMGLRNLVMPLRASNFHYHELKHIVFVGSLDYLKKEWDTINIFPKVSILPGSPLSRANLRAVNINLCDMCVIISGIQNNDEDTSMQDKECILASLNIQSMQFEDTIGLLQANSHGFIPPGMDRSSPQNSPVHGLMRQTITMECNIPFITDLDNFDIPTYISGHTLDLTYFNDNILSLIRTLVTGGSTPELESLLAEENTLRGGYSTPETLAKRDRCRVTQVALCEGPFAELG</sequence>
<evidence type="ECO:0000256" key="4">
    <source>
        <dbReference type="ARBA" id="ARBA00022475"/>
    </source>
</evidence>
<keyword evidence="9" id="KW-0106">Calcium</keyword>
<dbReference type="GO" id="GO:0045211">
    <property type="term" value="C:postsynaptic membrane"/>
    <property type="evidence" value="ECO:0007669"/>
    <property type="project" value="TreeGrafter"/>
</dbReference>
<keyword evidence="12" id="KW-0630">Potassium</keyword>
<comment type="caution">
    <text evidence="23">The sequence shown here is derived from an EMBL/GenBank/DDBJ whole genome shotgun (WGS) entry which is preliminary data.</text>
</comment>
<evidence type="ECO:0000256" key="9">
    <source>
        <dbReference type="ARBA" id="ARBA00022837"/>
    </source>
</evidence>
<feature type="region of interest" description="Disordered" evidence="20">
    <location>
        <begin position="2168"/>
        <end position="2188"/>
    </location>
</feature>
<evidence type="ECO:0000256" key="19">
    <source>
        <dbReference type="ARBA" id="ARBA00034430"/>
    </source>
</evidence>
<feature type="transmembrane region" description="Helical" evidence="21">
    <location>
        <begin position="2293"/>
        <end position="2309"/>
    </location>
</feature>
<evidence type="ECO:0000256" key="11">
    <source>
        <dbReference type="ARBA" id="ARBA00022882"/>
    </source>
</evidence>
<keyword evidence="10" id="KW-0460">Magnesium</keyword>
<feature type="transmembrane region" description="Helical" evidence="21">
    <location>
        <begin position="2350"/>
        <end position="2368"/>
    </location>
</feature>
<dbReference type="InterPro" id="IPR036291">
    <property type="entry name" value="NAD(P)-bd_dom_sf"/>
</dbReference>
<dbReference type="GO" id="GO:0034702">
    <property type="term" value="C:monoatomic ion channel complex"/>
    <property type="evidence" value="ECO:0007669"/>
    <property type="project" value="UniProtKB-KW"/>
</dbReference>
<feature type="transmembrane region" description="Helical" evidence="21">
    <location>
        <begin position="3556"/>
        <end position="3573"/>
    </location>
</feature>
<dbReference type="InterPro" id="IPR005821">
    <property type="entry name" value="Ion_trans_dom"/>
</dbReference>
<dbReference type="InterPro" id="IPR003148">
    <property type="entry name" value="RCK_N"/>
</dbReference>
<feature type="transmembrane region" description="Helical" evidence="21">
    <location>
        <begin position="1344"/>
        <end position="1361"/>
    </location>
</feature>
<feature type="transmembrane region" description="Helical" evidence="21">
    <location>
        <begin position="1314"/>
        <end position="1332"/>
    </location>
</feature>
<dbReference type="SUPFAM" id="SSF81324">
    <property type="entry name" value="Voltage-gated potassium channels"/>
    <property type="match status" value="4"/>
</dbReference>
<evidence type="ECO:0000313" key="24">
    <source>
        <dbReference type="Proteomes" id="UP001239994"/>
    </source>
</evidence>
<evidence type="ECO:0000256" key="17">
    <source>
        <dbReference type="ARBA" id="ARBA00029579"/>
    </source>
</evidence>
<evidence type="ECO:0000256" key="7">
    <source>
        <dbReference type="ARBA" id="ARBA00022723"/>
    </source>
</evidence>
<gene>
    <name evidence="23" type="ORF">P4O66_011077</name>
</gene>
<dbReference type="PRINTS" id="PR01449">
    <property type="entry name" value="BKCHANNELA"/>
</dbReference>
<feature type="transmembrane region" description="Helical" evidence="21">
    <location>
        <begin position="2314"/>
        <end position="2330"/>
    </location>
</feature>
<keyword evidence="16" id="KW-0407">Ion channel</keyword>
<dbReference type="PANTHER" id="PTHR10027">
    <property type="entry name" value="CALCIUM-ACTIVATED POTASSIUM CHANNEL ALPHA CHAIN"/>
    <property type="match status" value="1"/>
</dbReference>
<evidence type="ECO:0000256" key="10">
    <source>
        <dbReference type="ARBA" id="ARBA00022842"/>
    </source>
</evidence>
<feature type="domain" description="RCK N-terminal" evidence="22">
    <location>
        <begin position="2540"/>
        <end position="2682"/>
    </location>
</feature>
<feature type="non-terminal residue" evidence="23">
    <location>
        <position position="4393"/>
    </location>
</feature>
<feature type="compositionally biased region" description="Polar residues" evidence="20">
    <location>
        <begin position="2168"/>
        <end position="2178"/>
    </location>
</feature>
<feature type="domain" description="RCK N-terminal" evidence="22">
    <location>
        <begin position="2906"/>
        <end position="3050"/>
    </location>
</feature>
<evidence type="ECO:0000256" key="6">
    <source>
        <dbReference type="ARBA" id="ARBA00022692"/>
    </source>
</evidence>
<feature type="transmembrane region" description="Helical" evidence="21">
    <location>
        <begin position="3678"/>
        <end position="3698"/>
    </location>
</feature>
<keyword evidence="5" id="KW-0633">Potassium transport</keyword>
<dbReference type="GO" id="GO:0060072">
    <property type="term" value="F:large conductance calcium-activated potassium channel activity"/>
    <property type="evidence" value="ECO:0007669"/>
    <property type="project" value="TreeGrafter"/>
</dbReference>
<dbReference type="Proteomes" id="UP001239994">
    <property type="component" value="Unassembled WGS sequence"/>
</dbReference>